<feature type="transmembrane region" description="Helical" evidence="2">
    <location>
        <begin position="92"/>
        <end position="111"/>
    </location>
</feature>
<gene>
    <name evidence="4" type="ORF">GCM10012284_13150</name>
</gene>
<reference evidence="4" key="2">
    <citation type="submission" date="2020-09" db="EMBL/GenBank/DDBJ databases">
        <authorList>
            <person name="Sun Q."/>
            <person name="Zhou Y."/>
        </authorList>
    </citation>
    <scope>NUCLEOTIDE SEQUENCE</scope>
    <source>
        <strain evidence="4">CGMCC 4.7299</strain>
    </source>
</reference>
<dbReference type="InterPro" id="IPR008335">
    <property type="entry name" value="Mopterin_OxRdtase_euk"/>
</dbReference>
<dbReference type="Gene3D" id="3.90.420.10">
    <property type="entry name" value="Oxidoreductase, molybdopterin-binding domain"/>
    <property type="match status" value="1"/>
</dbReference>
<dbReference type="GO" id="GO:0016491">
    <property type="term" value="F:oxidoreductase activity"/>
    <property type="evidence" value="ECO:0007669"/>
    <property type="project" value="InterPro"/>
</dbReference>
<feature type="region of interest" description="Disordered" evidence="1">
    <location>
        <begin position="197"/>
        <end position="255"/>
    </location>
</feature>
<dbReference type="InterPro" id="IPR000572">
    <property type="entry name" value="OxRdtase_Mopterin-bd_dom"/>
</dbReference>
<keyword evidence="2" id="KW-1133">Transmembrane helix</keyword>
<protein>
    <submittedName>
        <fullName evidence="4">Molybdopterin-binding protein</fullName>
    </submittedName>
</protein>
<organism evidence="4 5">
    <name type="scientific">Mangrovihabitans endophyticus</name>
    <dbReference type="NCBI Taxonomy" id="1751298"/>
    <lineage>
        <taxon>Bacteria</taxon>
        <taxon>Bacillati</taxon>
        <taxon>Actinomycetota</taxon>
        <taxon>Actinomycetes</taxon>
        <taxon>Micromonosporales</taxon>
        <taxon>Micromonosporaceae</taxon>
        <taxon>Mangrovihabitans</taxon>
    </lineage>
</organism>
<keyword evidence="2" id="KW-0812">Transmembrane</keyword>
<keyword evidence="2" id="KW-0472">Membrane</keyword>
<proteinExistence type="predicted"/>
<dbReference type="SUPFAM" id="SSF56524">
    <property type="entry name" value="Oxidoreductase molybdopterin-binding domain"/>
    <property type="match status" value="1"/>
</dbReference>
<dbReference type="PRINTS" id="PR00407">
    <property type="entry name" value="EUMOPTERIN"/>
</dbReference>
<dbReference type="Pfam" id="PF00174">
    <property type="entry name" value="Oxidored_molyb"/>
    <property type="match status" value="1"/>
</dbReference>
<evidence type="ECO:0000313" key="4">
    <source>
        <dbReference type="EMBL" id="GGK80589.1"/>
    </source>
</evidence>
<evidence type="ECO:0000256" key="2">
    <source>
        <dbReference type="SAM" id="Phobius"/>
    </source>
</evidence>
<dbReference type="RefSeq" id="WP_189078181.1">
    <property type="nucleotide sequence ID" value="NZ_BMMX01000003.1"/>
</dbReference>
<feature type="domain" description="Oxidoreductase molybdopterin-binding" evidence="3">
    <location>
        <begin position="319"/>
        <end position="449"/>
    </location>
</feature>
<evidence type="ECO:0000256" key="1">
    <source>
        <dbReference type="SAM" id="MobiDB-lite"/>
    </source>
</evidence>
<feature type="transmembrane region" description="Helical" evidence="2">
    <location>
        <begin position="132"/>
        <end position="151"/>
    </location>
</feature>
<dbReference type="Proteomes" id="UP000656042">
    <property type="component" value="Unassembled WGS sequence"/>
</dbReference>
<comment type="caution">
    <text evidence="4">The sequence shown here is derived from an EMBL/GenBank/DDBJ whole genome shotgun (WGS) entry which is preliminary data.</text>
</comment>
<sequence length="452" mass="47184">MVRDAGTSVTGRARAAVAWLQAPPDTLRRGPFRPGAFGSALRSTRLTSQLGVALGIAFAICFLTGVTSHLIQHPPGWFWWPSRPVSLYRVTQGLHVATGLAMIPLLGAKLWSVYPRLFSWPPVPGPARAIELLGIVALVGGGLFQVVSGVLNINRWYAPMPFFFTAAHYWVAWLTIGGLLAHIGVQLPVVREALRRTPPETPAPAPAKSANDGLVADRPDAGGSDAGGSDAGGPDAGGPDAGGPDAGGPDGPVATRRRLLGAVGAAAGVITVATVGQTVAPLSGISLLAPRRPDTGPQGLPVNKSAAGARVRRAALDPGYRLRISGPRPVALSLADLAALPQHTATLPITCVEGWSASATWSGVRLRDLAKMAGVDPEHAVAEVESLEAAGRYRTSSVAAPHLRDPLTLIALRLDGSDLHLDHGYPARLIAPNRPGVMQTKWLSRITLRSMS</sequence>
<feature type="transmembrane region" description="Helical" evidence="2">
    <location>
        <begin position="171"/>
        <end position="190"/>
    </location>
</feature>
<dbReference type="CDD" id="cd00321">
    <property type="entry name" value="SO_family_Moco"/>
    <property type="match status" value="1"/>
</dbReference>
<feature type="compositionally biased region" description="Gly residues" evidence="1">
    <location>
        <begin position="224"/>
        <end position="250"/>
    </location>
</feature>
<evidence type="ECO:0000313" key="5">
    <source>
        <dbReference type="Proteomes" id="UP000656042"/>
    </source>
</evidence>
<keyword evidence="5" id="KW-1185">Reference proteome</keyword>
<dbReference type="PANTHER" id="PTHR43032:SF2">
    <property type="entry name" value="BLL0505 PROTEIN"/>
    <property type="match status" value="1"/>
</dbReference>
<dbReference type="AlphaFoldDB" id="A0A8J3FND1"/>
<feature type="transmembrane region" description="Helical" evidence="2">
    <location>
        <begin position="50"/>
        <end position="72"/>
    </location>
</feature>
<dbReference type="PANTHER" id="PTHR43032">
    <property type="entry name" value="PROTEIN-METHIONINE-SULFOXIDE REDUCTASE"/>
    <property type="match status" value="1"/>
</dbReference>
<name>A0A8J3FND1_9ACTN</name>
<evidence type="ECO:0000259" key="3">
    <source>
        <dbReference type="Pfam" id="PF00174"/>
    </source>
</evidence>
<reference evidence="4" key="1">
    <citation type="journal article" date="2014" name="Int. J. Syst. Evol. Microbiol.">
        <title>Complete genome sequence of Corynebacterium casei LMG S-19264T (=DSM 44701T), isolated from a smear-ripened cheese.</title>
        <authorList>
            <consortium name="US DOE Joint Genome Institute (JGI-PGF)"/>
            <person name="Walter F."/>
            <person name="Albersmeier A."/>
            <person name="Kalinowski J."/>
            <person name="Ruckert C."/>
        </authorList>
    </citation>
    <scope>NUCLEOTIDE SEQUENCE</scope>
    <source>
        <strain evidence="4">CGMCC 4.7299</strain>
    </source>
</reference>
<dbReference type="InterPro" id="IPR036374">
    <property type="entry name" value="OxRdtase_Mopterin-bd_sf"/>
</dbReference>
<accession>A0A8J3FND1</accession>
<dbReference type="EMBL" id="BMMX01000003">
    <property type="protein sequence ID" value="GGK80589.1"/>
    <property type="molecule type" value="Genomic_DNA"/>
</dbReference>